<dbReference type="eggNOG" id="COG2205">
    <property type="taxonomic scope" value="Bacteria"/>
</dbReference>
<dbReference type="Proteomes" id="UP000009047">
    <property type="component" value="Chromosome"/>
</dbReference>
<feature type="domain" description="PAS" evidence="14">
    <location>
        <begin position="242"/>
        <end position="287"/>
    </location>
</feature>
<dbReference type="Pfam" id="PF02518">
    <property type="entry name" value="HATPase_c"/>
    <property type="match status" value="1"/>
</dbReference>
<dbReference type="OrthoDB" id="9762798at2"/>
<evidence type="ECO:0000256" key="1">
    <source>
        <dbReference type="ARBA" id="ARBA00000085"/>
    </source>
</evidence>
<dbReference type="InterPro" id="IPR000014">
    <property type="entry name" value="PAS"/>
</dbReference>
<evidence type="ECO:0000259" key="14">
    <source>
        <dbReference type="PROSITE" id="PS50112"/>
    </source>
</evidence>
<dbReference type="SUPFAM" id="SSF55874">
    <property type="entry name" value="ATPase domain of HSP90 chaperone/DNA topoisomerase II/histidine kinase"/>
    <property type="match status" value="1"/>
</dbReference>
<evidence type="ECO:0000256" key="6">
    <source>
        <dbReference type="ARBA" id="ARBA00022692"/>
    </source>
</evidence>
<dbReference type="SUPFAM" id="SSF55785">
    <property type="entry name" value="PYP-like sensor domain (PAS domain)"/>
    <property type="match status" value="3"/>
</dbReference>
<evidence type="ECO:0000256" key="5">
    <source>
        <dbReference type="ARBA" id="ARBA00022679"/>
    </source>
</evidence>
<keyword evidence="7" id="KW-0547">Nucleotide-binding</keyword>
<evidence type="ECO:0000256" key="11">
    <source>
        <dbReference type="ARBA" id="ARBA00023012"/>
    </source>
</evidence>
<dbReference type="STRING" id="644282.Deba_0030"/>
<dbReference type="GO" id="GO:0007234">
    <property type="term" value="P:osmosensory signaling via phosphorelay pathway"/>
    <property type="evidence" value="ECO:0007669"/>
    <property type="project" value="TreeGrafter"/>
</dbReference>
<dbReference type="InterPro" id="IPR003661">
    <property type="entry name" value="HisK_dim/P_dom"/>
</dbReference>
<dbReference type="GO" id="GO:0030295">
    <property type="term" value="F:protein kinase activator activity"/>
    <property type="evidence" value="ECO:0007669"/>
    <property type="project" value="TreeGrafter"/>
</dbReference>
<keyword evidence="12" id="KW-0472">Membrane</keyword>
<dbReference type="PRINTS" id="PR00344">
    <property type="entry name" value="BCTRLSENSOR"/>
</dbReference>
<evidence type="ECO:0000256" key="2">
    <source>
        <dbReference type="ARBA" id="ARBA00004141"/>
    </source>
</evidence>
<dbReference type="NCBIfam" id="TIGR00229">
    <property type="entry name" value="sensory_box"/>
    <property type="match status" value="2"/>
</dbReference>
<keyword evidence="5" id="KW-0808">Transferase</keyword>
<dbReference type="CDD" id="cd00075">
    <property type="entry name" value="HATPase"/>
    <property type="match status" value="1"/>
</dbReference>
<dbReference type="Pfam" id="PF00512">
    <property type="entry name" value="HisKA"/>
    <property type="match status" value="1"/>
</dbReference>
<evidence type="ECO:0000256" key="3">
    <source>
        <dbReference type="ARBA" id="ARBA00012438"/>
    </source>
</evidence>
<gene>
    <name evidence="15" type="ordered locus">Deba_0030</name>
</gene>
<evidence type="ECO:0000256" key="4">
    <source>
        <dbReference type="ARBA" id="ARBA00022553"/>
    </source>
</evidence>
<evidence type="ECO:0000256" key="8">
    <source>
        <dbReference type="ARBA" id="ARBA00022777"/>
    </source>
</evidence>
<dbReference type="FunFam" id="3.30.565.10:FF:000006">
    <property type="entry name" value="Sensor histidine kinase WalK"/>
    <property type="match status" value="1"/>
</dbReference>
<feature type="domain" description="Histidine kinase" evidence="13">
    <location>
        <begin position="370"/>
        <end position="586"/>
    </location>
</feature>
<dbReference type="SUPFAM" id="SSF47384">
    <property type="entry name" value="Homodimeric domain of signal transducing histidine kinase"/>
    <property type="match status" value="1"/>
</dbReference>
<dbReference type="EMBL" id="CP002085">
    <property type="protein sequence ID" value="ADK83409.1"/>
    <property type="molecule type" value="Genomic_DNA"/>
</dbReference>
<dbReference type="GO" id="GO:0016020">
    <property type="term" value="C:membrane"/>
    <property type="evidence" value="ECO:0007669"/>
    <property type="project" value="UniProtKB-SubCell"/>
</dbReference>
<keyword evidence="6" id="KW-0812">Transmembrane</keyword>
<keyword evidence="9" id="KW-0067">ATP-binding</keyword>
<dbReference type="GO" id="GO:0000156">
    <property type="term" value="F:phosphorelay response regulator activity"/>
    <property type="evidence" value="ECO:0007669"/>
    <property type="project" value="TreeGrafter"/>
</dbReference>
<dbReference type="Gene3D" id="3.30.565.10">
    <property type="entry name" value="Histidine kinase-like ATPase, C-terminal domain"/>
    <property type="match status" value="1"/>
</dbReference>
<dbReference type="PROSITE" id="PS50109">
    <property type="entry name" value="HIS_KIN"/>
    <property type="match status" value="1"/>
</dbReference>
<dbReference type="InterPro" id="IPR004358">
    <property type="entry name" value="Sig_transdc_His_kin-like_C"/>
</dbReference>
<accession>E1QD90</accession>
<organism evidence="15 16">
    <name type="scientific">Desulfarculus baarsii (strain ATCC 33931 / DSM 2075 / LMG 7858 / VKM B-1802 / 2st14)</name>
    <dbReference type="NCBI Taxonomy" id="644282"/>
    <lineage>
        <taxon>Bacteria</taxon>
        <taxon>Pseudomonadati</taxon>
        <taxon>Thermodesulfobacteriota</taxon>
        <taxon>Desulfarculia</taxon>
        <taxon>Desulfarculales</taxon>
        <taxon>Desulfarculaceae</taxon>
        <taxon>Desulfarculus</taxon>
    </lineage>
</organism>
<dbReference type="AlphaFoldDB" id="E1QD90"/>
<evidence type="ECO:0000313" key="16">
    <source>
        <dbReference type="Proteomes" id="UP000009047"/>
    </source>
</evidence>
<comment type="subcellular location">
    <subcellularLocation>
        <location evidence="2">Membrane</location>
        <topology evidence="2">Multi-pass membrane protein</topology>
    </subcellularLocation>
</comment>
<keyword evidence="11" id="KW-0902">Two-component regulatory system</keyword>
<dbReference type="InterPro" id="IPR036097">
    <property type="entry name" value="HisK_dim/P_sf"/>
</dbReference>
<evidence type="ECO:0000256" key="12">
    <source>
        <dbReference type="ARBA" id="ARBA00023136"/>
    </source>
</evidence>
<dbReference type="KEGG" id="dbr:Deba_0030"/>
<dbReference type="Gene3D" id="3.30.450.20">
    <property type="entry name" value="PAS domain"/>
    <property type="match status" value="3"/>
</dbReference>
<dbReference type="GO" id="GO:0000155">
    <property type="term" value="F:phosphorelay sensor kinase activity"/>
    <property type="evidence" value="ECO:0007669"/>
    <property type="project" value="InterPro"/>
</dbReference>
<evidence type="ECO:0000256" key="10">
    <source>
        <dbReference type="ARBA" id="ARBA00022989"/>
    </source>
</evidence>
<evidence type="ECO:0000256" key="7">
    <source>
        <dbReference type="ARBA" id="ARBA00022741"/>
    </source>
</evidence>
<evidence type="ECO:0000313" key="15">
    <source>
        <dbReference type="EMBL" id="ADK83409.1"/>
    </source>
</evidence>
<dbReference type="eggNOG" id="COG2202">
    <property type="taxonomic scope" value="Bacteria"/>
</dbReference>
<dbReference type="SMART" id="SM00387">
    <property type="entry name" value="HATPase_c"/>
    <property type="match status" value="1"/>
</dbReference>
<dbReference type="InterPro" id="IPR050351">
    <property type="entry name" value="BphY/WalK/GraS-like"/>
</dbReference>
<keyword evidence="16" id="KW-1185">Reference proteome</keyword>
<name>E1QD90_DESB2</name>
<dbReference type="EC" id="2.7.13.3" evidence="3"/>
<dbReference type="CDD" id="cd00130">
    <property type="entry name" value="PAS"/>
    <property type="match status" value="2"/>
</dbReference>
<dbReference type="InterPro" id="IPR035965">
    <property type="entry name" value="PAS-like_dom_sf"/>
</dbReference>
<evidence type="ECO:0000256" key="9">
    <source>
        <dbReference type="ARBA" id="ARBA00022840"/>
    </source>
</evidence>
<dbReference type="InterPro" id="IPR036890">
    <property type="entry name" value="HATPase_C_sf"/>
</dbReference>
<comment type="catalytic activity">
    <reaction evidence="1">
        <text>ATP + protein L-histidine = ADP + protein N-phospho-L-histidine.</text>
        <dbReference type="EC" id="2.7.13.3"/>
    </reaction>
</comment>
<reference evidence="15 16" key="1">
    <citation type="journal article" date="2010" name="Stand. Genomic Sci.">
        <title>Complete genome sequence of Desulfarculus baarsii type strain (2st14).</title>
        <authorList>
            <person name="Sun H."/>
            <person name="Spring S."/>
            <person name="Lapidus A."/>
            <person name="Davenport K."/>
            <person name="Del Rio T.G."/>
            <person name="Tice H."/>
            <person name="Nolan M."/>
            <person name="Copeland A."/>
            <person name="Cheng J.F."/>
            <person name="Lucas S."/>
            <person name="Tapia R."/>
            <person name="Goodwin L."/>
            <person name="Pitluck S."/>
            <person name="Ivanova N."/>
            <person name="Pagani I."/>
            <person name="Mavromatis K."/>
            <person name="Ovchinnikova G."/>
            <person name="Pati A."/>
            <person name="Chen A."/>
            <person name="Palaniappan K."/>
            <person name="Hauser L."/>
            <person name="Chang Y.J."/>
            <person name="Jeffries C.D."/>
            <person name="Detter J.C."/>
            <person name="Han C."/>
            <person name="Rohde M."/>
            <person name="Brambilla E."/>
            <person name="Goker M."/>
            <person name="Woyke T."/>
            <person name="Bristow J."/>
            <person name="Eisen J.A."/>
            <person name="Markowitz V."/>
            <person name="Hugenholtz P."/>
            <person name="Kyrpides N.C."/>
            <person name="Klenk H.P."/>
            <person name="Land M."/>
        </authorList>
    </citation>
    <scope>NUCLEOTIDE SEQUENCE [LARGE SCALE GENOMIC DNA]</scope>
    <source>
        <strain evidence="16">ATCC 33931 / DSM 2075 / LMG 7858 / VKM B-1802 / 2st14</strain>
    </source>
</reference>
<dbReference type="RefSeq" id="WP_013256865.1">
    <property type="nucleotide sequence ID" value="NC_014365.1"/>
</dbReference>
<keyword evidence="4" id="KW-0597">Phosphoprotein</keyword>
<dbReference type="eggNOG" id="COG3829">
    <property type="taxonomic scope" value="Bacteria"/>
</dbReference>
<sequence>MSMATAEQLAVLAQAMEHSPTAWAVTDEEGRVRRHNAAFAALLGLESGQEAAGRPWSHLSPVARRAEESALLRQAGQDGRAVSTHKALVQRDGGLITVVDAAHPCQNGGFWHLLSPAVNRPGLVNGRCQAMLEAFDDPIYVCDQDHNIEFLNQAMIRRLGRDATGEKCHQAIHGLDDVCPWCEGQKVQNGQTVRQEMQRSSDSRWYNVVCTPVFLPDGRVARQTVFRDVTSQKLLEQHLRHALDSQRVLFESLPVGVLAVDEHYNVTQINPAAQKILGVNANQALGRYCHDVMGCDNDPLCPLRRSAAEGRTAGPDDWHVRDSRGALVDVRMWAAAIFDSDGRHLGGVEAFQDISEAKALERHRARIIAMLAHDMKTPLISIRGFANLLLRDEDQAHAKNRRKYAQFIEQEAARLDGFVHRFLEMSRLQDGALKLKPERLDLAERLAGVVEAVRPQFRAANVELLLEAPAPAPVEADAELLGRIFDNLLDNALQHSPTGGQVHVSVIAEGGEAQVRVRDQGSGIPADELSLIFEPFFRGSNSKTTQGYGLGLAAAKAIACLHGGRLVVDSQPGHGALFTLRLPISRPSQAAAD</sequence>
<dbReference type="HOGENOM" id="CLU_459860_0_0_7"/>
<protein>
    <recommendedName>
        <fullName evidence="3">histidine kinase</fullName>
        <ecNumber evidence="3">2.7.13.3</ecNumber>
    </recommendedName>
</protein>
<dbReference type="InterPro" id="IPR013656">
    <property type="entry name" value="PAS_4"/>
</dbReference>
<evidence type="ECO:0000259" key="13">
    <source>
        <dbReference type="PROSITE" id="PS50109"/>
    </source>
</evidence>
<dbReference type="PROSITE" id="PS50112">
    <property type="entry name" value="PAS"/>
    <property type="match status" value="1"/>
</dbReference>
<dbReference type="PANTHER" id="PTHR42878">
    <property type="entry name" value="TWO-COMPONENT HISTIDINE KINASE"/>
    <property type="match status" value="1"/>
</dbReference>
<dbReference type="InterPro" id="IPR005467">
    <property type="entry name" value="His_kinase_dom"/>
</dbReference>
<dbReference type="Gene3D" id="1.10.287.130">
    <property type="match status" value="1"/>
</dbReference>
<dbReference type="SMART" id="SM00388">
    <property type="entry name" value="HisKA"/>
    <property type="match status" value="1"/>
</dbReference>
<keyword evidence="10" id="KW-1133">Transmembrane helix</keyword>
<dbReference type="InterPro" id="IPR003594">
    <property type="entry name" value="HATPase_dom"/>
</dbReference>
<dbReference type="CDD" id="cd00082">
    <property type="entry name" value="HisKA"/>
    <property type="match status" value="1"/>
</dbReference>
<dbReference type="PANTHER" id="PTHR42878:SF7">
    <property type="entry name" value="SENSOR HISTIDINE KINASE GLRK"/>
    <property type="match status" value="1"/>
</dbReference>
<proteinExistence type="predicted"/>
<dbReference type="GO" id="GO:0005524">
    <property type="term" value="F:ATP binding"/>
    <property type="evidence" value="ECO:0007669"/>
    <property type="project" value="UniProtKB-KW"/>
</dbReference>
<dbReference type="Pfam" id="PF08448">
    <property type="entry name" value="PAS_4"/>
    <property type="match status" value="3"/>
</dbReference>
<keyword evidence="8 15" id="KW-0418">Kinase</keyword>
<dbReference type="SMART" id="SM00091">
    <property type="entry name" value="PAS"/>
    <property type="match status" value="3"/>
</dbReference>